<dbReference type="GeneID" id="85352899"/>
<proteinExistence type="predicted"/>
<evidence type="ECO:0000313" key="2">
    <source>
        <dbReference type="EMBL" id="KAK0462916.1"/>
    </source>
</evidence>
<protein>
    <submittedName>
        <fullName evidence="2">Uncharacterized protein</fullName>
    </submittedName>
</protein>
<accession>A0AA39NC39</accession>
<gene>
    <name evidence="2" type="ORF">EV420DRAFT_1476697</name>
</gene>
<feature type="compositionally biased region" description="Basic and acidic residues" evidence="1">
    <location>
        <begin position="1"/>
        <end position="12"/>
    </location>
</feature>
<dbReference type="Proteomes" id="UP001175211">
    <property type="component" value="Unassembled WGS sequence"/>
</dbReference>
<keyword evidence="3" id="KW-1185">Reference proteome</keyword>
<evidence type="ECO:0000256" key="1">
    <source>
        <dbReference type="SAM" id="MobiDB-lite"/>
    </source>
</evidence>
<dbReference type="EMBL" id="JAUEPS010000008">
    <property type="protein sequence ID" value="KAK0462916.1"/>
    <property type="molecule type" value="Genomic_DNA"/>
</dbReference>
<organism evidence="2 3">
    <name type="scientific">Armillaria tabescens</name>
    <name type="common">Ringless honey mushroom</name>
    <name type="synonym">Agaricus tabescens</name>
    <dbReference type="NCBI Taxonomy" id="1929756"/>
    <lineage>
        <taxon>Eukaryota</taxon>
        <taxon>Fungi</taxon>
        <taxon>Dikarya</taxon>
        <taxon>Basidiomycota</taxon>
        <taxon>Agaricomycotina</taxon>
        <taxon>Agaricomycetes</taxon>
        <taxon>Agaricomycetidae</taxon>
        <taxon>Agaricales</taxon>
        <taxon>Marasmiineae</taxon>
        <taxon>Physalacriaceae</taxon>
        <taxon>Desarmillaria</taxon>
    </lineage>
</organism>
<dbReference type="RefSeq" id="XP_060334382.1">
    <property type="nucleotide sequence ID" value="XM_060469351.1"/>
</dbReference>
<dbReference type="AlphaFoldDB" id="A0AA39NC39"/>
<name>A0AA39NC39_ARMTA</name>
<comment type="caution">
    <text evidence="2">The sequence shown here is derived from an EMBL/GenBank/DDBJ whole genome shotgun (WGS) entry which is preliminary data.</text>
</comment>
<feature type="region of interest" description="Disordered" evidence="1">
    <location>
        <begin position="1"/>
        <end position="20"/>
    </location>
</feature>
<reference evidence="2" key="1">
    <citation type="submission" date="2023-06" db="EMBL/GenBank/DDBJ databases">
        <authorList>
            <consortium name="Lawrence Berkeley National Laboratory"/>
            <person name="Ahrendt S."/>
            <person name="Sahu N."/>
            <person name="Indic B."/>
            <person name="Wong-Bajracharya J."/>
            <person name="Merenyi Z."/>
            <person name="Ke H.-M."/>
            <person name="Monk M."/>
            <person name="Kocsube S."/>
            <person name="Drula E."/>
            <person name="Lipzen A."/>
            <person name="Balint B."/>
            <person name="Henrissat B."/>
            <person name="Andreopoulos B."/>
            <person name="Martin F.M."/>
            <person name="Harder C.B."/>
            <person name="Rigling D."/>
            <person name="Ford K.L."/>
            <person name="Foster G.D."/>
            <person name="Pangilinan J."/>
            <person name="Papanicolaou A."/>
            <person name="Barry K."/>
            <person name="LaButti K."/>
            <person name="Viragh M."/>
            <person name="Koriabine M."/>
            <person name="Yan M."/>
            <person name="Riley R."/>
            <person name="Champramary S."/>
            <person name="Plett K.L."/>
            <person name="Tsai I.J."/>
            <person name="Slot J."/>
            <person name="Sipos G."/>
            <person name="Plett J."/>
            <person name="Nagy L.G."/>
            <person name="Grigoriev I.V."/>
        </authorList>
    </citation>
    <scope>NUCLEOTIDE SEQUENCE</scope>
    <source>
        <strain evidence="2">CCBAS 213</strain>
    </source>
</reference>
<evidence type="ECO:0000313" key="3">
    <source>
        <dbReference type="Proteomes" id="UP001175211"/>
    </source>
</evidence>
<sequence length="368" mass="40849">MTRDKTGKDHNGSDSWIYRPGPSNHFRSPFSTTFATGPSISSYPALLALPDSLFQLIRASSSMPHLPLPSGNLDGWETPLSLWLYSRSLASTSYPAQCLSGPTMTPIRTVEELQLVWFCALLLGRKCAALFNAALLLSETLPEDRHATLDAAFEMFQKRVGRPVPEGHFPHINTYICSRLHAELLHGKARLRNKYGVKFSWSRHKQRNTKKWYRNRTCCADASALTPLVDKIAAVDISLHSGSHLIGMTVDSMDIIPKALIQNVILQDAAAAEDFQGGQCRQLDRALHNAVASESSRQQWLSLAGNLPSETRSWVAVNERGEFLRIQAGAAGSCRSPGTTRVLRDFMTCKYNNDDRKEANITPATLLR</sequence>